<evidence type="ECO:0000256" key="1">
    <source>
        <dbReference type="SAM" id="Phobius"/>
    </source>
</evidence>
<dbReference type="Proteomes" id="UP000006247">
    <property type="component" value="Unassembled WGS sequence"/>
</dbReference>
<feature type="transmembrane region" description="Helical" evidence="1">
    <location>
        <begin position="20"/>
        <end position="37"/>
    </location>
</feature>
<dbReference type="HOGENOM" id="CLU_3308175_0_0_11"/>
<evidence type="ECO:0000313" key="2">
    <source>
        <dbReference type="EMBL" id="EEG28358.1"/>
    </source>
</evidence>
<gene>
    <name evidence="2" type="ORF">CORMATOL_00010</name>
</gene>
<accession>C0DZD2</accession>
<keyword evidence="1" id="KW-1133">Transmembrane helix</keyword>
<evidence type="ECO:0000313" key="3">
    <source>
        <dbReference type="Proteomes" id="UP000006247"/>
    </source>
</evidence>
<comment type="caution">
    <text evidence="2">The sequence shown here is derived from an EMBL/GenBank/DDBJ whole genome shotgun (WGS) entry which is preliminary data.</text>
</comment>
<sequence length="39" mass="4205">MNGSSLPIKLCDAKNPHFRVGIFLASYGSFAALIPAIRQ</sequence>
<reference evidence="2 3" key="1">
    <citation type="submission" date="2009-01" db="EMBL/GenBank/DDBJ databases">
        <authorList>
            <person name="Fulton L."/>
            <person name="Clifton S."/>
            <person name="Chinwalla A.T."/>
            <person name="Mitreva M."/>
            <person name="Sodergren E."/>
            <person name="Weinstock G."/>
            <person name="Clifton S."/>
            <person name="Dooling D.J."/>
            <person name="Fulton B."/>
            <person name="Minx P."/>
            <person name="Pepin K.H."/>
            <person name="Johnson M."/>
            <person name="Bhonagiri V."/>
            <person name="Nash W.E."/>
            <person name="Mardis E.R."/>
            <person name="Wilson R.K."/>
        </authorList>
    </citation>
    <scope>NUCLEOTIDE SEQUENCE [LARGE SCALE GENOMIC DNA]</scope>
    <source>
        <strain evidence="2 3">ATCC 33806</strain>
    </source>
</reference>
<keyword evidence="1" id="KW-0472">Membrane</keyword>
<name>C0DZD2_9CORY</name>
<dbReference type="AlphaFoldDB" id="C0DZD2"/>
<dbReference type="EMBL" id="ACEB01000001">
    <property type="protein sequence ID" value="EEG28358.1"/>
    <property type="molecule type" value="Genomic_DNA"/>
</dbReference>
<organism evidence="2 3">
    <name type="scientific">Corynebacterium matruchotii ATCC 33806</name>
    <dbReference type="NCBI Taxonomy" id="566549"/>
    <lineage>
        <taxon>Bacteria</taxon>
        <taxon>Bacillati</taxon>
        <taxon>Actinomycetota</taxon>
        <taxon>Actinomycetes</taxon>
        <taxon>Mycobacteriales</taxon>
        <taxon>Corynebacteriaceae</taxon>
        <taxon>Corynebacterium</taxon>
    </lineage>
</organism>
<proteinExistence type="predicted"/>
<keyword evidence="1" id="KW-0812">Transmembrane</keyword>
<protein>
    <submittedName>
        <fullName evidence="2">Uncharacterized protein</fullName>
    </submittedName>
</protein>